<keyword evidence="2" id="KW-1185">Reference proteome</keyword>
<evidence type="ECO:0000313" key="1">
    <source>
        <dbReference type="EMBL" id="EHQ25538.1"/>
    </source>
</evidence>
<sequence length="160" mass="18426">MKKHLILTIAITASANSYATAKHNSPKLVLSKPITSLYIQQDTAKYLYEHVVLQKAKYQHKELNDILNSLNIEVKSYLLSHGRKVGYRTGITLFFENRKNISEKLERHIHTHSIYIEFEKPIPLDLINSSLQTGHDDEWQAVEKEFFGKHIVSDIQGSKP</sequence>
<organism evidence="1 2">
    <name type="scientific">Mucilaginibacter paludis DSM 18603</name>
    <dbReference type="NCBI Taxonomy" id="714943"/>
    <lineage>
        <taxon>Bacteria</taxon>
        <taxon>Pseudomonadati</taxon>
        <taxon>Bacteroidota</taxon>
        <taxon>Sphingobacteriia</taxon>
        <taxon>Sphingobacteriales</taxon>
        <taxon>Sphingobacteriaceae</taxon>
        <taxon>Mucilaginibacter</taxon>
    </lineage>
</organism>
<evidence type="ECO:0000313" key="2">
    <source>
        <dbReference type="Proteomes" id="UP000002774"/>
    </source>
</evidence>
<dbReference type="OrthoDB" id="9899733at2"/>
<dbReference type="EMBL" id="CM001403">
    <property type="protein sequence ID" value="EHQ25538.1"/>
    <property type="molecule type" value="Genomic_DNA"/>
</dbReference>
<dbReference type="AlphaFoldDB" id="H1YHZ0"/>
<dbReference type="RefSeq" id="WP_008505310.1">
    <property type="nucleotide sequence ID" value="NZ_CM001403.1"/>
</dbReference>
<accession>H1YHZ0</accession>
<proteinExistence type="predicted"/>
<gene>
    <name evidence="1" type="ORF">Mucpa_1378</name>
</gene>
<reference evidence="1" key="1">
    <citation type="submission" date="2011-09" db="EMBL/GenBank/DDBJ databases">
        <title>The permanent draft genome of Mucilaginibacter paludis DSM 18603.</title>
        <authorList>
            <consortium name="US DOE Joint Genome Institute (JGI-PGF)"/>
            <person name="Lucas S."/>
            <person name="Han J."/>
            <person name="Lapidus A."/>
            <person name="Bruce D."/>
            <person name="Goodwin L."/>
            <person name="Pitluck S."/>
            <person name="Peters L."/>
            <person name="Kyrpides N."/>
            <person name="Mavromatis K."/>
            <person name="Ivanova N."/>
            <person name="Mikhailova N."/>
            <person name="Held B."/>
            <person name="Detter J.C."/>
            <person name="Tapia R."/>
            <person name="Han C."/>
            <person name="Land M."/>
            <person name="Hauser L."/>
            <person name="Markowitz V."/>
            <person name="Cheng J.-F."/>
            <person name="Hugenholtz P."/>
            <person name="Woyke T."/>
            <person name="Wu D."/>
            <person name="Tindall B."/>
            <person name="Brambilla E."/>
            <person name="Klenk H.-P."/>
            <person name="Eisen J.A."/>
        </authorList>
    </citation>
    <scope>NUCLEOTIDE SEQUENCE [LARGE SCALE GENOMIC DNA]</scope>
    <source>
        <strain evidence="1">DSM 18603</strain>
    </source>
</reference>
<protein>
    <submittedName>
        <fullName evidence="1">Uncharacterized protein</fullName>
    </submittedName>
</protein>
<dbReference type="Proteomes" id="UP000002774">
    <property type="component" value="Chromosome"/>
</dbReference>
<dbReference type="HOGENOM" id="CLU_1650242_0_0_10"/>
<name>H1YHZ0_9SPHI</name>